<evidence type="ECO:0000256" key="1">
    <source>
        <dbReference type="SAM" id="SignalP"/>
    </source>
</evidence>
<gene>
    <name evidence="2" type="ORF">O3M35_012367</name>
</gene>
<name>A0AAW1CVN4_9HEMI</name>
<comment type="caution">
    <text evidence="2">The sequence shown here is derived from an EMBL/GenBank/DDBJ whole genome shotgun (WGS) entry which is preliminary data.</text>
</comment>
<evidence type="ECO:0000313" key="2">
    <source>
        <dbReference type="EMBL" id="KAK9501689.1"/>
    </source>
</evidence>
<organism evidence="2 3">
    <name type="scientific">Rhynocoris fuscipes</name>
    <dbReference type="NCBI Taxonomy" id="488301"/>
    <lineage>
        <taxon>Eukaryota</taxon>
        <taxon>Metazoa</taxon>
        <taxon>Ecdysozoa</taxon>
        <taxon>Arthropoda</taxon>
        <taxon>Hexapoda</taxon>
        <taxon>Insecta</taxon>
        <taxon>Pterygota</taxon>
        <taxon>Neoptera</taxon>
        <taxon>Paraneoptera</taxon>
        <taxon>Hemiptera</taxon>
        <taxon>Heteroptera</taxon>
        <taxon>Panheteroptera</taxon>
        <taxon>Cimicomorpha</taxon>
        <taxon>Reduviidae</taxon>
        <taxon>Harpactorinae</taxon>
        <taxon>Harpactorini</taxon>
        <taxon>Rhynocoris</taxon>
    </lineage>
</organism>
<dbReference type="InterPro" id="IPR032062">
    <property type="entry name" value="DUF4803"/>
</dbReference>
<dbReference type="PANTHER" id="PTHR47890">
    <property type="entry name" value="LD24308P"/>
    <property type="match status" value="1"/>
</dbReference>
<sequence length="676" mass="78714">MKLQLLLIFIINLTIPGKCIFVVDILKMSQIAVESLYKTWEFIEPKFEEPNAPIFHTNKEEKLLMAKVSELNRKLNDVQIQLKNVEETTLKKISSFPHNVLMHLEIMTLLDDIDFISRMDRLFKRYMKNGLNKTFRKEFLEDQNLERYTLENFAMTVVDHDERSVIMRMERIHDYIIGNVYKNHQLQKIKGLFVIFNEHTKASDEQLCDLSQSTNQLIFNMYTLLQMVQLKAYTMIQFSWMLLRVYNKGNFSMETNLMKQSYLERMATQAVALKNALKSAKNDLWKCDPKIHSEGETYTEITRFLQGFIVNEVDLNSENTCRENCAFYKYTKQHSCFKNQFCSKQSPCKGNVVGCTFVDSDMWICQAPRWTNKRYDWIEYENGRTLGEKKTCTRAITKVDSWWRWLFWHCSYCFCFCDDSKDPLSNRYFNLREVTSDVETNKVITGIRFVKSSGVIHIQIQEGQLGEHGEVNSSSVTWKPVDDYNIESSGVQVGVDYHMLTWEHRAIDLDDLILPKDHILTGIKFRKVGGHLNLEIRGSEFNITSGKLKDSGKKSRWISNDNTDGAYEKPRTQLHLYKPDVPTKRSIARSEPDSKSDQYIEFTSTDVDADVSQSAVPFIDTQWVTPNPPIPLVGAGVYHKGSRYSGGFIALKVFTYDYSDQIVSFFPELNEAEFKK</sequence>
<feature type="signal peptide" evidence="1">
    <location>
        <begin position="1"/>
        <end position="19"/>
    </location>
</feature>
<accession>A0AAW1CVN4</accession>
<proteinExistence type="predicted"/>
<evidence type="ECO:0000313" key="3">
    <source>
        <dbReference type="Proteomes" id="UP001461498"/>
    </source>
</evidence>
<dbReference type="Pfam" id="PF16061">
    <property type="entry name" value="DUF4803"/>
    <property type="match status" value="1"/>
</dbReference>
<reference evidence="2 3" key="1">
    <citation type="submission" date="2022-12" db="EMBL/GenBank/DDBJ databases">
        <title>Chromosome-level genome assembly of true bugs.</title>
        <authorList>
            <person name="Ma L."/>
            <person name="Li H."/>
        </authorList>
    </citation>
    <scope>NUCLEOTIDE SEQUENCE [LARGE SCALE GENOMIC DNA]</scope>
    <source>
        <strain evidence="2">Lab_2022b</strain>
    </source>
</reference>
<dbReference type="Proteomes" id="UP001461498">
    <property type="component" value="Unassembled WGS sequence"/>
</dbReference>
<protein>
    <submittedName>
        <fullName evidence="2">Uncharacterized protein</fullName>
    </submittedName>
</protein>
<dbReference type="PANTHER" id="PTHR47890:SF1">
    <property type="entry name" value="LD24308P"/>
    <property type="match status" value="1"/>
</dbReference>
<dbReference type="AlphaFoldDB" id="A0AAW1CVN4"/>
<feature type="chain" id="PRO_5043474971" evidence="1">
    <location>
        <begin position="20"/>
        <end position="676"/>
    </location>
</feature>
<dbReference type="EMBL" id="JAPXFL010000009">
    <property type="protein sequence ID" value="KAK9501689.1"/>
    <property type="molecule type" value="Genomic_DNA"/>
</dbReference>
<keyword evidence="3" id="KW-1185">Reference proteome</keyword>
<keyword evidence="1" id="KW-0732">Signal</keyword>